<dbReference type="Proteomes" id="UP000469452">
    <property type="component" value="Unassembled WGS sequence"/>
</dbReference>
<sequence>MSPSGTNFLASRPTTTAVATQTPKRFPKADRSISASRVQARKHYARLKASKDARALRILDLPVIKERVVKKKQEKPFLPKPIPHLSVDELVEKSRRIAKRNMHLAAVKHLVAAKHVDILAHVGFNTNFV</sequence>
<feature type="region of interest" description="Disordered" evidence="1">
    <location>
        <begin position="1"/>
        <end position="33"/>
    </location>
</feature>
<reference evidence="2 3" key="1">
    <citation type="submission" date="2019-06" db="EMBL/GenBank/DDBJ databases">
        <title>Genomics analysis of Aphanomyces spp. identifies a new class of oomycete effector associated with host adaptation.</title>
        <authorList>
            <person name="Gaulin E."/>
        </authorList>
    </citation>
    <scope>NUCLEOTIDE SEQUENCE [LARGE SCALE GENOMIC DNA]</scope>
    <source>
        <strain evidence="2 3">E</strain>
    </source>
</reference>
<comment type="caution">
    <text evidence="2">The sequence shown here is derived from an EMBL/GenBank/DDBJ whole genome shotgun (WGS) entry which is preliminary data.</text>
</comment>
<evidence type="ECO:0000256" key="1">
    <source>
        <dbReference type="SAM" id="MobiDB-lite"/>
    </source>
</evidence>
<accession>A0A6A4Z6H7</accession>
<dbReference type="EMBL" id="VJMI01020114">
    <property type="protein sequence ID" value="KAF0705419.1"/>
    <property type="molecule type" value="Genomic_DNA"/>
</dbReference>
<evidence type="ECO:0000313" key="2">
    <source>
        <dbReference type="EMBL" id="KAF0705419.1"/>
    </source>
</evidence>
<organism evidence="2 3">
    <name type="scientific">Aphanomyces astaci</name>
    <name type="common">Crayfish plague agent</name>
    <dbReference type="NCBI Taxonomy" id="112090"/>
    <lineage>
        <taxon>Eukaryota</taxon>
        <taxon>Sar</taxon>
        <taxon>Stramenopiles</taxon>
        <taxon>Oomycota</taxon>
        <taxon>Saprolegniomycetes</taxon>
        <taxon>Saprolegniales</taxon>
        <taxon>Verrucalvaceae</taxon>
        <taxon>Aphanomyces</taxon>
    </lineage>
</organism>
<feature type="compositionally biased region" description="Polar residues" evidence="1">
    <location>
        <begin position="1"/>
        <end position="23"/>
    </location>
</feature>
<evidence type="ECO:0000313" key="3">
    <source>
        <dbReference type="Proteomes" id="UP000469452"/>
    </source>
</evidence>
<dbReference type="AlphaFoldDB" id="A0A6A4Z6H7"/>
<protein>
    <submittedName>
        <fullName evidence="2">Uncharacterized protein</fullName>
    </submittedName>
</protein>
<gene>
    <name evidence="2" type="ORF">AaE_014527</name>
</gene>
<name>A0A6A4Z6H7_APHAT</name>
<proteinExistence type="predicted"/>